<keyword evidence="5" id="KW-0336">GPI-anchor</keyword>
<evidence type="ECO:0000256" key="7">
    <source>
        <dbReference type="ARBA" id="ARBA00023015"/>
    </source>
</evidence>
<evidence type="ECO:0000256" key="1">
    <source>
        <dbReference type="ARBA" id="ARBA00004589"/>
    </source>
</evidence>
<evidence type="ECO:0000256" key="14">
    <source>
        <dbReference type="SAM" id="SignalP"/>
    </source>
</evidence>
<feature type="chain" id="PRO_5002482197" description="CFEM domain-containing protein" evidence="14">
    <location>
        <begin position="19"/>
        <end position="756"/>
    </location>
</feature>
<keyword evidence="12" id="KW-0479">Metal-binding</keyword>
<keyword evidence="5" id="KW-0325">Glycoprotein</keyword>
<protein>
    <recommendedName>
        <fullName evidence="15">CFEM domain-containing protein</fullName>
    </recommendedName>
</protein>
<evidence type="ECO:0000256" key="13">
    <source>
        <dbReference type="SAM" id="MobiDB-lite"/>
    </source>
</evidence>
<keyword evidence="10" id="KW-0539">Nucleus</keyword>
<dbReference type="EMBL" id="LASV01000014">
    <property type="protein sequence ID" value="KKA25692.1"/>
    <property type="molecule type" value="Genomic_DNA"/>
</dbReference>
<dbReference type="PROSITE" id="PS52012">
    <property type="entry name" value="CFEM"/>
    <property type="match status" value="1"/>
</dbReference>
<gene>
    <name evidence="16" type="ORF">T310_0248</name>
</gene>
<keyword evidence="17" id="KW-1185">Reference proteome</keyword>
<feature type="compositionally biased region" description="Low complexity" evidence="13">
    <location>
        <begin position="164"/>
        <end position="210"/>
    </location>
</feature>
<evidence type="ECO:0000256" key="5">
    <source>
        <dbReference type="ARBA" id="ARBA00022622"/>
    </source>
</evidence>
<evidence type="ECO:0000256" key="2">
    <source>
        <dbReference type="ARBA" id="ARBA00004613"/>
    </source>
</evidence>
<comment type="caution">
    <text evidence="12">Lacks conserved residue(s) required for the propagation of feature annotation.</text>
</comment>
<dbReference type="InterPro" id="IPR008427">
    <property type="entry name" value="Extracellular_membr_CFEM_dom"/>
</dbReference>
<dbReference type="InterPro" id="IPR053175">
    <property type="entry name" value="DHMBA_Reg_Transcription_Factor"/>
</dbReference>
<comment type="caution">
    <text evidence="16">The sequence shown here is derived from an EMBL/GenBank/DDBJ whole genome shotgun (WGS) entry which is preliminary data.</text>
</comment>
<evidence type="ECO:0000256" key="11">
    <source>
        <dbReference type="ARBA" id="ARBA00023288"/>
    </source>
</evidence>
<keyword evidence="6 14" id="KW-0732">Signal</keyword>
<keyword evidence="5" id="KW-0472">Membrane</keyword>
<organism evidence="16 17">
    <name type="scientific">Rasamsonia emersonii (strain ATCC 16479 / CBS 393.64 / IMI 116815)</name>
    <dbReference type="NCBI Taxonomy" id="1408163"/>
    <lineage>
        <taxon>Eukaryota</taxon>
        <taxon>Fungi</taxon>
        <taxon>Dikarya</taxon>
        <taxon>Ascomycota</taxon>
        <taxon>Pezizomycotina</taxon>
        <taxon>Eurotiomycetes</taxon>
        <taxon>Eurotiomycetidae</taxon>
        <taxon>Eurotiales</taxon>
        <taxon>Trichocomaceae</taxon>
        <taxon>Rasamsonia</taxon>
    </lineage>
</organism>
<dbReference type="RefSeq" id="XP_013332304.1">
    <property type="nucleotide sequence ID" value="XM_013476850.1"/>
</dbReference>
<evidence type="ECO:0000256" key="10">
    <source>
        <dbReference type="ARBA" id="ARBA00023242"/>
    </source>
</evidence>
<dbReference type="Pfam" id="PF00172">
    <property type="entry name" value="Zn_clus"/>
    <property type="match status" value="1"/>
</dbReference>
<keyword evidence="4" id="KW-0964">Secreted</keyword>
<comment type="similarity">
    <text evidence="3">Belongs to the RBT5 family.</text>
</comment>
<evidence type="ECO:0000256" key="6">
    <source>
        <dbReference type="ARBA" id="ARBA00022729"/>
    </source>
</evidence>
<feature type="domain" description="CFEM" evidence="15">
    <location>
        <begin position="4"/>
        <end position="117"/>
    </location>
</feature>
<keyword evidence="12" id="KW-0349">Heme</keyword>
<evidence type="ECO:0000256" key="4">
    <source>
        <dbReference type="ARBA" id="ARBA00022525"/>
    </source>
</evidence>
<feature type="disulfide bond" evidence="12">
    <location>
        <begin position="46"/>
        <end position="53"/>
    </location>
</feature>
<comment type="subcellular location">
    <subcellularLocation>
        <location evidence="1">Membrane</location>
        <topology evidence="1">Lipid-anchor</topology>
        <topology evidence="1">GPI-anchor</topology>
    </subcellularLocation>
    <subcellularLocation>
        <location evidence="2">Secreted</location>
    </subcellularLocation>
</comment>
<evidence type="ECO:0000256" key="9">
    <source>
        <dbReference type="ARBA" id="ARBA00023163"/>
    </source>
</evidence>
<sequence length="756" mass="79125">MKTSTILLSTAMAALAHAQSQCLSVAQAIPSCGTSCLTSAGSAVGCAYTDFACQCSSSQSAAIQSRAAACVISACGGQALAVQSSAEAVCSCVSSAATATSASATATSPASSTDTSTASPAPTPSSTPQSTGTSTTTTTTTTSTGTGTSSTSSTSSTSGGGSSASGSSSSGGSSTTGESTTTAKSSTPSGPSSTATGGSSPGSNSTAPAGSGSGSGPTGSSAVPPPPTSSGPSVFAGGAAALGTSGSIIGAILAMVAAQIGTYSDEIRRTTHENPLLRVSTGQTQDSSRQCDGERPACGRCIKNERECPGYPDPVFRSMNEISRRRALGVKRDDGGPPRRRPMTGPIISRNWEQEGLCYFFANFVVQSPNPALSEGYLCFLPAMLRASCVHRQLRESVAAVSLYVYGRHARMPDLIYRAGQAYGNALRLTAEILQDEMAMKSDEALAAIFLLSLYEIMASEEPSSHLPHNDAQERLVDAVGPLYCRSSAGQSLCRIVRTRQQMSLLTLQLAPRTYSGAEIETLFPSRATSHLFTLLLNVSNISSEIRNLIWESSSTAGVNHYPMADVLASALRVDDDLLAWQRMASSHPEYGIASSRPYSYRGAPPHAYTFHSILYAVFWLRLWNGRLHLLQAMSDALSAFPLLTYMYPGESAGLTHSLRTVVDDLSATVPYLLGEFASEETRDRHDGAPAVEDVLCAWTLNVIGQASLSDLDRIDWVLECLTRVGVEHGVRKGLVLKESLQGGARRDRYCKIERV</sequence>
<dbReference type="STRING" id="1408163.A0A0F4Z5B9"/>
<dbReference type="Proteomes" id="UP000053958">
    <property type="component" value="Unassembled WGS sequence"/>
</dbReference>
<dbReference type="GO" id="GO:0008270">
    <property type="term" value="F:zinc ion binding"/>
    <property type="evidence" value="ECO:0007669"/>
    <property type="project" value="InterPro"/>
</dbReference>
<evidence type="ECO:0000256" key="3">
    <source>
        <dbReference type="ARBA" id="ARBA00010031"/>
    </source>
</evidence>
<dbReference type="GO" id="GO:0005576">
    <property type="term" value="C:extracellular region"/>
    <property type="evidence" value="ECO:0007669"/>
    <property type="project" value="UniProtKB-SubCell"/>
</dbReference>
<accession>A0A0F4Z5B9</accession>
<dbReference type="AlphaFoldDB" id="A0A0F4Z5B9"/>
<dbReference type="InterPro" id="IPR001138">
    <property type="entry name" value="Zn2Cys6_DnaBD"/>
</dbReference>
<proteinExistence type="inferred from homology"/>
<feature type="region of interest" description="Disordered" evidence="13">
    <location>
        <begin position="103"/>
        <end position="231"/>
    </location>
</feature>
<keyword evidence="12" id="KW-0408">Iron</keyword>
<dbReference type="GO" id="GO:0098552">
    <property type="term" value="C:side of membrane"/>
    <property type="evidence" value="ECO:0007669"/>
    <property type="project" value="UniProtKB-KW"/>
</dbReference>
<name>A0A0F4Z5B9_RASE3</name>
<keyword evidence="11" id="KW-0449">Lipoprotein</keyword>
<keyword evidence="8 12" id="KW-1015">Disulfide bond</keyword>
<dbReference type="PANTHER" id="PTHR38791">
    <property type="entry name" value="ZN(II)2CYS6 TRANSCRIPTION FACTOR (EUROFUNG)-RELATED-RELATED"/>
    <property type="match status" value="1"/>
</dbReference>
<evidence type="ECO:0000256" key="8">
    <source>
        <dbReference type="ARBA" id="ARBA00023157"/>
    </source>
</evidence>
<dbReference type="GeneID" id="25312303"/>
<dbReference type="SMART" id="SM00747">
    <property type="entry name" value="CFEM"/>
    <property type="match status" value="1"/>
</dbReference>
<dbReference type="OrthoDB" id="5429770at2759"/>
<dbReference type="GO" id="GO:0000981">
    <property type="term" value="F:DNA-binding transcription factor activity, RNA polymerase II-specific"/>
    <property type="evidence" value="ECO:0007669"/>
    <property type="project" value="InterPro"/>
</dbReference>
<evidence type="ECO:0000256" key="12">
    <source>
        <dbReference type="PROSITE-ProRule" id="PRU01356"/>
    </source>
</evidence>
<evidence type="ECO:0000313" key="17">
    <source>
        <dbReference type="Proteomes" id="UP000053958"/>
    </source>
</evidence>
<dbReference type="CDD" id="cd00067">
    <property type="entry name" value="GAL4"/>
    <property type="match status" value="1"/>
</dbReference>
<feature type="signal peptide" evidence="14">
    <location>
        <begin position="1"/>
        <end position="18"/>
    </location>
</feature>
<keyword evidence="9" id="KW-0804">Transcription</keyword>
<reference evidence="16 17" key="1">
    <citation type="submission" date="2015-04" db="EMBL/GenBank/DDBJ databases">
        <authorList>
            <person name="Heijne W.H."/>
            <person name="Fedorova N.D."/>
            <person name="Nierman W.C."/>
            <person name="Vollebregt A.W."/>
            <person name="Zhao Z."/>
            <person name="Wu L."/>
            <person name="Kumar M."/>
            <person name="Stam H."/>
            <person name="van den Berg M.A."/>
            <person name="Pel H.J."/>
        </authorList>
    </citation>
    <scope>NUCLEOTIDE SEQUENCE [LARGE SCALE GENOMIC DNA]</scope>
    <source>
        <strain evidence="16 17">CBS 393.64</strain>
    </source>
</reference>
<keyword evidence="7" id="KW-0805">Transcription regulation</keyword>
<dbReference type="Pfam" id="PF05730">
    <property type="entry name" value="CFEM"/>
    <property type="match status" value="1"/>
</dbReference>
<evidence type="ECO:0000259" key="15">
    <source>
        <dbReference type="PROSITE" id="PS52012"/>
    </source>
</evidence>
<feature type="compositionally biased region" description="Low complexity" evidence="13">
    <location>
        <begin position="103"/>
        <end position="157"/>
    </location>
</feature>
<feature type="binding site" description="axial binding residue" evidence="12">
    <location>
        <position position="50"/>
    </location>
    <ligand>
        <name>heme</name>
        <dbReference type="ChEBI" id="CHEBI:30413"/>
    </ligand>
    <ligandPart>
        <name>Fe</name>
        <dbReference type="ChEBI" id="CHEBI:18248"/>
    </ligandPart>
</feature>
<evidence type="ECO:0000313" key="16">
    <source>
        <dbReference type="EMBL" id="KKA25692.1"/>
    </source>
</evidence>